<protein>
    <submittedName>
        <fullName evidence="1">Uncharacterized protein</fullName>
    </submittedName>
</protein>
<evidence type="ECO:0000313" key="1">
    <source>
        <dbReference type="EMBL" id="KAK9129957.1"/>
    </source>
</evidence>
<keyword evidence="2" id="KW-1185">Reference proteome</keyword>
<accession>A0AAP0J945</accession>
<name>A0AAP0J945_9MAGN</name>
<evidence type="ECO:0000313" key="2">
    <source>
        <dbReference type="Proteomes" id="UP001417504"/>
    </source>
</evidence>
<dbReference type="AlphaFoldDB" id="A0AAP0J945"/>
<proteinExistence type="predicted"/>
<reference evidence="1 2" key="1">
    <citation type="submission" date="2024-01" db="EMBL/GenBank/DDBJ databases">
        <title>Genome assemblies of Stephania.</title>
        <authorList>
            <person name="Yang L."/>
        </authorList>
    </citation>
    <scope>NUCLEOTIDE SEQUENCE [LARGE SCALE GENOMIC DNA]</scope>
    <source>
        <strain evidence="1">QJT</strain>
        <tissue evidence="1">Leaf</tissue>
    </source>
</reference>
<organism evidence="1 2">
    <name type="scientific">Stephania japonica</name>
    <dbReference type="NCBI Taxonomy" id="461633"/>
    <lineage>
        <taxon>Eukaryota</taxon>
        <taxon>Viridiplantae</taxon>
        <taxon>Streptophyta</taxon>
        <taxon>Embryophyta</taxon>
        <taxon>Tracheophyta</taxon>
        <taxon>Spermatophyta</taxon>
        <taxon>Magnoliopsida</taxon>
        <taxon>Ranunculales</taxon>
        <taxon>Menispermaceae</taxon>
        <taxon>Menispermoideae</taxon>
        <taxon>Cissampelideae</taxon>
        <taxon>Stephania</taxon>
    </lineage>
</organism>
<dbReference type="Proteomes" id="UP001417504">
    <property type="component" value="Unassembled WGS sequence"/>
</dbReference>
<gene>
    <name evidence="1" type="ORF">Sjap_010444</name>
</gene>
<dbReference type="EMBL" id="JBBNAE010000004">
    <property type="protein sequence ID" value="KAK9129957.1"/>
    <property type="molecule type" value="Genomic_DNA"/>
</dbReference>
<sequence>MIQSSNSQSSMPSSDLTLPQTDFYLQSLKNCLEVMLVREALEKRDQEAKLDHQVKSAGCIHEKTSGRKRPVVAALNGNALHNGGMSTCRIVVVSTLRRHLKHGDRSVPVPDVVGSTMNHIACRSHREDGDAANEKTGYEAKAEEPYKVDFGRGNFTRDLSSTASQCMDDDLERYNLGRFNNKGNYTISMDFFSTFPTLCSPSTSFVRTTNI</sequence>
<comment type="caution">
    <text evidence="1">The sequence shown here is derived from an EMBL/GenBank/DDBJ whole genome shotgun (WGS) entry which is preliminary data.</text>
</comment>